<gene>
    <name evidence="3" type="ORF">OG517_41780</name>
</gene>
<keyword evidence="1" id="KW-1133">Transmembrane helix</keyword>
<keyword evidence="4" id="KW-1185">Reference proteome</keyword>
<evidence type="ECO:0000313" key="4">
    <source>
        <dbReference type="Proteomes" id="UP001432039"/>
    </source>
</evidence>
<name>A0ABZ1TNJ0_STRVG</name>
<reference evidence="3" key="1">
    <citation type="submission" date="2022-10" db="EMBL/GenBank/DDBJ databases">
        <title>The complete genomes of actinobacterial strains from the NBC collection.</title>
        <authorList>
            <person name="Joergensen T.S."/>
            <person name="Alvarez Arevalo M."/>
            <person name="Sterndorff E.B."/>
            <person name="Faurdal D."/>
            <person name="Vuksanovic O."/>
            <person name="Mourched A.-S."/>
            <person name="Charusanti P."/>
            <person name="Shaw S."/>
            <person name="Blin K."/>
            <person name="Weber T."/>
        </authorList>
    </citation>
    <scope>NUCLEOTIDE SEQUENCE</scope>
    <source>
        <strain evidence="3">NBC_00248</strain>
    </source>
</reference>
<organism evidence="3 4">
    <name type="scientific">Streptomyces virginiae</name>
    <name type="common">Streptomyces cinnamonensis</name>
    <dbReference type="NCBI Taxonomy" id="1961"/>
    <lineage>
        <taxon>Bacteria</taxon>
        <taxon>Bacillati</taxon>
        <taxon>Actinomycetota</taxon>
        <taxon>Actinomycetes</taxon>
        <taxon>Kitasatosporales</taxon>
        <taxon>Streptomycetaceae</taxon>
        <taxon>Streptomyces</taxon>
    </lineage>
</organism>
<accession>A0ABZ1TNJ0</accession>
<keyword evidence="1" id="KW-0472">Membrane</keyword>
<feature type="domain" description="Putative Flp pilus-assembly TadG-like N-terminal" evidence="2">
    <location>
        <begin position="18"/>
        <end position="65"/>
    </location>
</feature>
<dbReference type="InterPro" id="IPR028087">
    <property type="entry name" value="Tad_N"/>
</dbReference>
<dbReference type="Pfam" id="PF13400">
    <property type="entry name" value="Tad"/>
    <property type="match status" value="1"/>
</dbReference>
<protein>
    <recommendedName>
        <fullName evidence="2">Putative Flp pilus-assembly TadG-like N-terminal domain-containing protein</fullName>
    </recommendedName>
</protein>
<evidence type="ECO:0000313" key="3">
    <source>
        <dbReference type="EMBL" id="WUQ17390.1"/>
    </source>
</evidence>
<evidence type="ECO:0000259" key="2">
    <source>
        <dbReference type="Pfam" id="PF13400"/>
    </source>
</evidence>
<dbReference type="Proteomes" id="UP001432039">
    <property type="component" value="Chromosome"/>
</dbReference>
<evidence type="ECO:0000256" key="1">
    <source>
        <dbReference type="SAM" id="Phobius"/>
    </source>
</evidence>
<keyword evidence="1" id="KW-0812">Transmembrane</keyword>
<feature type="transmembrane region" description="Helical" evidence="1">
    <location>
        <begin position="20"/>
        <end position="39"/>
    </location>
</feature>
<sequence length="149" mass="14936">MPDPVTAPARRRLQGDDGGIAVYTAIVVVALLGIIGLAIDGGGKLRATERADAVAMEAARAAGQAIDPAAAVNGEGIRVDPEAAQAAAYAYLSRTGSQGTVGLSADRSQLTVTVQGAYATKFLSIVGIGTLSVSGHGSARLLHGVTQPE</sequence>
<dbReference type="EMBL" id="CP108090">
    <property type="protein sequence ID" value="WUQ17390.1"/>
    <property type="molecule type" value="Genomic_DNA"/>
</dbReference>
<dbReference type="RefSeq" id="WP_328965611.1">
    <property type="nucleotide sequence ID" value="NZ_CP108090.1"/>
</dbReference>
<proteinExistence type="predicted"/>